<dbReference type="EMBL" id="JARTLI010000045">
    <property type="protein sequence ID" value="MED5053373.1"/>
    <property type="molecule type" value="Genomic_DNA"/>
</dbReference>
<reference evidence="1 3" key="1">
    <citation type="submission" date="2023-01" db="EMBL/GenBank/DDBJ databases">
        <title>Genome-based reclassification of Anoxybacillus geothermalis as a later heterotypic synonym of Anoxybacillus rupiensis.</title>
        <authorList>
            <person name="Inan Bektas K."/>
            <person name="Canakci S."/>
            <person name="Belduz A.A."/>
            <person name="Guler H.H."/>
        </authorList>
    </citation>
    <scope>NUCLEOTIDE SEQUENCE [LARGE SCALE GENOMIC DNA]</scope>
    <source>
        <strain evidence="1 3">DSM 17127</strain>
    </source>
</reference>
<gene>
    <name evidence="2" type="ORF">P9850_16380</name>
    <name evidence="1" type="ORF">PNH38_17145</name>
</gene>
<evidence type="ECO:0000313" key="1">
    <source>
        <dbReference type="EMBL" id="MDE8565570.1"/>
    </source>
</evidence>
<reference evidence="2 4" key="2">
    <citation type="submission" date="2023-03" db="EMBL/GenBank/DDBJ databases">
        <title>Bacillus Genome Sequencing.</title>
        <authorList>
            <person name="Dunlap C."/>
        </authorList>
    </citation>
    <scope>NUCLEOTIDE SEQUENCE [LARGE SCALE GENOMIC DNA]</scope>
    <source>
        <strain evidence="2 4">NRS-38</strain>
    </source>
</reference>
<protein>
    <submittedName>
        <fullName evidence="2">Uncharacterized protein</fullName>
    </submittedName>
</protein>
<dbReference type="AlphaFoldDB" id="A0ABD5IYD2"/>
<organism evidence="2 4">
    <name type="scientific">Anoxybacteroides rupiense</name>
    <dbReference type="NCBI Taxonomy" id="311460"/>
    <lineage>
        <taxon>Bacteria</taxon>
        <taxon>Bacillati</taxon>
        <taxon>Bacillota</taxon>
        <taxon>Bacilli</taxon>
        <taxon>Bacillales</taxon>
        <taxon>Anoxybacillaceae</taxon>
        <taxon>Anoxybacteroides</taxon>
    </lineage>
</organism>
<dbReference type="Proteomes" id="UP001339962">
    <property type="component" value="Unassembled WGS sequence"/>
</dbReference>
<keyword evidence="3" id="KW-1185">Reference proteome</keyword>
<comment type="caution">
    <text evidence="2">The sequence shown here is derived from an EMBL/GenBank/DDBJ whole genome shotgun (WGS) entry which is preliminary data.</text>
</comment>
<dbReference type="EMBL" id="JAQOTG010000027">
    <property type="protein sequence ID" value="MDE8565570.1"/>
    <property type="molecule type" value="Genomic_DNA"/>
</dbReference>
<name>A0ABD5IYD2_9BACL</name>
<accession>A0ABD5IYD2</accession>
<evidence type="ECO:0000313" key="2">
    <source>
        <dbReference type="EMBL" id="MED5053373.1"/>
    </source>
</evidence>
<proteinExistence type="predicted"/>
<sequence length="49" mass="5852">MLSLDRVEKLETVTLEELQPIKEKMRKIKKAGYQEEILQKLYEGIGYHM</sequence>
<evidence type="ECO:0000313" key="4">
    <source>
        <dbReference type="Proteomes" id="UP001339962"/>
    </source>
</evidence>
<dbReference type="Proteomes" id="UP001213979">
    <property type="component" value="Unassembled WGS sequence"/>
</dbReference>
<dbReference type="RefSeq" id="WP_156450539.1">
    <property type="nucleotide sequence ID" value="NZ_JACIDF010000010.1"/>
</dbReference>
<evidence type="ECO:0000313" key="3">
    <source>
        <dbReference type="Proteomes" id="UP001213979"/>
    </source>
</evidence>